<evidence type="ECO:0000256" key="12">
    <source>
        <dbReference type="SAM" id="Phobius"/>
    </source>
</evidence>
<dbReference type="Pfam" id="PF12019">
    <property type="entry name" value="GspH"/>
    <property type="match status" value="1"/>
</dbReference>
<feature type="domain" description="General secretion pathway GspH" evidence="13">
    <location>
        <begin position="48"/>
        <end position="136"/>
    </location>
</feature>
<evidence type="ECO:0000256" key="6">
    <source>
        <dbReference type="ARBA" id="ARBA00022519"/>
    </source>
</evidence>
<keyword evidence="11" id="KW-0998">Cell outer membrane</keyword>
<dbReference type="InterPro" id="IPR022346">
    <property type="entry name" value="T2SS_GspH"/>
</dbReference>
<evidence type="ECO:0000259" key="13">
    <source>
        <dbReference type="Pfam" id="PF12019"/>
    </source>
</evidence>
<dbReference type="InterPro" id="IPR012902">
    <property type="entry name" value="N_methyl_site"/>
</dbReference>
<dbReference type="EMBL" id="JBHUMK010000010">
    <property type="protein sequence ID" value="MFD2608375.1"/>
    <property type="molecule type" value="Genomic_DNA"/>
</dbReference>
<keyword evidence="6" id="KW-0997">Cell inner membrane</keyword>
<comment type="subcellular location">
    <subcellularLocation>
        <location evidence="2">Cell inner membrane</location>
        <topology evidence="2">Single-pass membrane protein</topology>
    </subcellularLocation>
    <subcellularLocation>
        <location evidence="1">Cell outer membrane</location>
        <topology evidence="1">Single-pass membrane protein</topology>
    </subcellularLocation>
    <subcellularLocation>
        <location evidence="3">Periplasm</location>
    </subcellularLocation>
</comment>
<keyword evidence="4" id="KW-1003">Cell membrane</keyword>
<reference evidence="15" key="1">
    <citation type="journal article" date="2019" name="Int. J. Syst. Evol. Microbiol.">
        <title>The Global Catalogue of Microorganisms (GCM) 10K type strain sequencing project: providing services to taxonomists for standard genome sequencing and annotation.</title>
        <authorList>
            <consortium name="The Broad Institute Genomics Platform"/>
            <consortium name="The Broad Institute Genome Sequencing Center for Infectious Disease"/>
            <person name="Wu L."/>
            <person name="Ma J."/>
        </authorList>
    </citation>
    <scope>NUCLEOTIDE SEQUENCE [LARGE SCALE GENOMIC DNA]</scope>
    <source>
        <strain evidence="15">KCTC 33842</strain>
    </source>
</reference>
<keyword evidence="7 12" id="KW-0812">Transmembrane</keyword>
<evidence type="ECO:0000256" key="2">
    <source>
        <dbReference type="ARBA" id="ARBA00004377"/>
    </source>
</evidence>
<accession>A0ABW5P1K4</accession>
<dbReference type="InterPro" id="IPR045584">
    <property type="entry name" value="Pilin-like"/>
</dbReference>
<dbReference type="RefSeq" id="WP_386842833.1">
    <property type="nucleotide sequence ID" value="NZ_JBHUMK010000010.1"/>
</dbReference>
<proteinExistence type="predicted"/>
<evidence type="ECO:0000256" key="4">
    <source>
        <dbReference type="ARBA" id="ARBA00022475"/>
    </source>
</evidence>
<dbReference type="SUPFAM" id="SSF54523">
    <property type="entry name" value="Pili subunits"/>
    <property type="match status" value="1"/>
</dbReference>
<evidence type="ECO:0000256" key="11">
    <source>
        <dbReference type="ARBA" id="ARBA00023237"/>
    </source>
</evidence>
<evidence type="ECO:0000313" key="15">
    <source>
        <dbReference type="Proteomes" id="UP001597475"/>
    </source>
</evidence>
<evidence type="ECO:0000256" key="10">
    <source>
        <dbReference type="ARBA" id="ARBA00023136"/>
    </source>
</evidence>
<keyword evidence="9 12" id="KW-1133">Transmembrane helix</keyword>
<evidence type="ECO:0000313" key="14">
    <source>
        <dbReference type="EMBL" id="MFD2608375.1"/>
    </source>
</evidence>
<organism evidence="14 15">
    <name type="scientific">Deinococcus taklimakanensis</name>
    <dbReference type="NCBI Taxonomy" id="536443"/>
    <lineage>
        <taxon>Bacteria</taxon>
        <taxon>Thermotogati</taxon>
        <taxon>Deinococcota</taxon>
        <taxon>Deinococci</taxon>
        <taxon>Deinococcales</taxon>
        <taxon>Deinococcaceae</taxon>
        <taxon>Deinococcus</taxon>
    </lineage>
</organism>
<evidence type="ECO:0000256" key="8">
    <source>
        <dbReference type="ARBA" id="ARBA00022764"/>
    </source>
</evidence>
<keyword evidence="10 12" id="KW-0472">Membrane</keyword>
<evidence type="ECO:0000256" key="3">
    <source>
        <dbReference type="ARBA" id="ARBA00004418"/>
    </source>
</evidence>
<feature type="transmembrane region" description="Helical" evidence="12">
    <location>
        <begin position="12"/>
        <end position="34"/>
    </location>
</feature>
<comment type="caution">
    <text evidence="14">The sequence shown here is derived from an EMBL/GenBank/DDBJ whole genome shotgun (WGS) entry which is preliminary data.</text>
</comment>
<evidence type="ECO:0000256" key="7">
    <source>
        <dbReference type="ARBA" id="ARBA00022692"/>
    </source>
</evidence>
<evidence type="ECO:0000256" key="5">
    <source>
        <dbReference type="ARBA" id="ARBA00022481"/>
    </source>
</evidence>
<keyword evidence="8" id="KW-0574">Periplasm</keyword>
<evidence type="ECO:0000256" key="9">
    <source>
        <dbReference type="ARBA" id="ARBA00022989"/>
    </source>
</evidence>
<dbReference type="Proteomes" id="UP001597475">
    <property type="component" value="Unassembled WGS sequence"/>
</dbReference>
<dbReference type="Gene3D" id="3.30.700.10">
    <property type="entry name" value="Glycoprotein, Type 4 Pilin"/>
    <property type="match status" value="1"/>
</dbReference>
<dbReference type="NCBIfam" id="TIGR02532">
    <property type="entry name" value="IV_pilin_GFxxxE"/>
    <property type="match status" value="1"/>
</dbReference>
<sequence>MTGKPLARRTAGLTLLEMLVVLAILGIIAGIFYMNLMNSIRQQDVRNAAYQLVTDLRRARTDAQKTGQPVTVRIVNSTSSYARQVAGAAEQTRTLERGVTVQSTGAAASSLAVTYQPPYGTLAATGTTWRVQSPANPNIRQFVKIVGVTGKVMISAQE</sequence>
<dbReference type="Pfam" id="PF07963">
    <property type="entry name" value="N_methyl"/>
    <property type="match status" value="1"/>
</dbReference>
<keyword evidence="5" id="KW-0488">Methylation</keyword>
<keyword evidence="15" id="KW-1185">Reference proteome</keyword>
<gene>
    <name evidence="14" type="ORF">ACFSR9_02835</name>
</gene>
<evidence type="ECO:0000256" key="1">
    <source>
        <dbReference type="ARBA" id="ARBA00004203"/>
    </source>
</evidence>
<protein>
    <submittedName>
        <fullName evidence="14">Tfp pilus assembly protein FimT/FimU</fullName>
    </submittedName>
</protein>
<name>A0ABW5P1K4_9DEIO</name>